<dbReference type="STRING" id="188477.A0A3S0ZR37"/>
<gene>
    <name evidence="3" type="ORF">EGW08_011437</name>
</gene>
<feature type="region of interest" description="Disordered" evidence="1">
    <location>
        <begin position="310"/>
        <end position="348"/>
    </location>
</feature>
<feature type="compositionally biased region" description="Low complexity" evidence="1">
    <location>
        <begin position="400"/>
        <end position="417"/>
    </location>
</feature>
<protein>
    <recommendedName>
        <fullName evidence="2">Peptidase C19 ubiquitin carboxyl-terminal hydrolase domain-containing protein</fullName>
    </recommendedName>
</protein>
<feature type="compositionally biased region" description="Polar residues" evidence="1">
    <location>
        <begin position="326"/>
        <end position="348"/>
    </location>
</feature>
<dbReference type="Pfam" id="PF00443">
    <property type="entry name" value="UCH"/>
    <property type="match status" value="1"/>
</dbReference>
<dbReference type="EMBL" id="RQTK01000372">
    <property type="protein sequence ID" value="RUS80816.1"/>
    <property type="molecule type" value="Genomic_DNA"/>
</dbReference>
<keyword evidence="4" id="KW-1185">Reference proteome</keyword>
<evidence type="ECO:0000259" key="2">
    <source>
        <dbReference type="Pfam" id="PF00443"/>
    </source>
</evidence>
<feature type="compositionally biased region" description="Low complexity" evidence="1">
    <location>
        <begin position="433"/>
        <end position="447"/>
    </location>
</feature>
<dbReference type="GO" id="GO:0004843">
    <property type="term" value="F:cysteine-type deubiquitinase activity"/>
    <property type="evidence" value="ECO:0007669"/>
    <property type="project" value="InterPro"/>
</dbReference>
<dbReference type="Gene3D" id="3.90.70.10">
    <property type="entry name" value="Cysteine proteinases"/>
    <property type="match status" value="1"/>
</dbReference>
<proteinExistence type="predicted"/>
<dbReference type="GO" id="GO:0016579">
    <property type="term" value="P:protein deubiquitination"/>
    <property type="evidence" value="ECO:0007669"/>
    <property type="project" value="InterPro"/>
</dbReference>
<evidence type="ECO:0000313" key="3">
    <source>
        <dbReference type="EMBL" id="RUS80816.1"/>
    </source>
</evidence>
<feature type="region of interest" description="Disordered" evidence="1">
    <location>
        <begin position="432"/>
        <end position="507"/>
    </location>
</feature>
<feature type="domain" description="Peptidase C19 ubiquitin carboxyl-terminal hydrolase" evidence="2">
    <location>
        <begin position="579"/>
        <end position="637"/>
    </location>
</feature>
<dbReference type="InterPro" id="IPR038765">
    <property type="entry name" value="Papain-like_cys_pep_sf"/>
</dbReference>
<dbReference type="OrthoDB" id="429671at2759"/>
<dbReference type="Proteomes" id="UP000271974">
    <property type="component" value="Unassembled WGS sequence"/>
</dbReference>
<feature type="compositionally biased region" description="Low complexity" evidence="1">
    <location>
        <begin position="471"/>
        <end position="482"/>
    </location>
</feature>
<feature type="non-terminal residue" evidence="3">
    <location>
        <position position="645"/>
    </location>
</feature>
<name>A0A3S0ZR37_ELYCH</name>
<feature type="compositionally biased region" description="Basic and acidic residues" evidence="1">
    <location>
        <begin position="314"/>
        <end position="325"/>
    </location>
</feature>
<evidence type="ECO:0000256" key="1">
    <source>
        <dbReference type="SAM" id="MobiDB-lite"/>
    </source>
</evidence>
<dbReference type="AlphaFoldDB" id="A0A3S0ZR37"/>
<feature type="region of interest" description="Disordered" evidence="1">
    <location>
        <begin position="400"/>
        <end position="419"/>
    </location>
</feature>
<dbReference type="SUPFAM" id="SSF54001">
    <property type="entry name" value="Cysteine proteinases"/>
    <property type="match status" value="1"/>
</dbReference>
<accession>A0A3S0ZR37</accession>
<sequence length="645" mass="69332">MANTPKGIKTAMKGFSFIDWEGLSEDEYQKLDKIINNPSACSGVKLPFSIDRAKYEEDGTSSWSSPKKQLSEEMEGRSNSNTTREKPVFQANVPPPSHQPLPSGVPPVIAYPLPVHHWANNAPPPPPHGATPFPMSIQGGYVFPNQPPPPLVTNGDAATMAFVAAMSSGQPVYAMPGVPLQSIHNHYPGTSGYQQVEPIDLSVPVVAQQPVTVHHFVQPEGIVFSHTPSLHHVPVPLGLSNVAPIASTTHHIPTQVSHNFGAVEAERPYDPHQCQDNVTHAFYPESHIVNMPPDIDQPLLCSQEINGKPLQQSGKERVPAHEISESSKSQLNDSATSNKPLPDSSSTPGVEFVGPVLFDLDNGSYTSEKQAVINGNVNAKADALSTFGSVDLAKLNLSDNADSSSSNVPGSSVNVKSTQAVSVLPKGTKLKQVPISEPSVPSSISSHSHADNVPSIDTKDNQEKHSPIPPASAQGAQQPQAPKMWSSLFGRPKVGNPVSPTSPSTEPLVPVQVTNSVAGDEIKSVRYWQEQEQAEAKLKFSPTQKVVPVGVQNDPIAPKILDMLSSLPVVHTPLVIQPRGLVNGSNVCFMNATLQVLMGCPPFIHLFRAFKNLPPRQNRGSCTPIFDSLIEFVNSFHNGQRVKSQ</sequence>
<evidence type="ECO:0000313" key="4">
    <source>
        <dbReference type="Proteomes" id="UP000271974"/>
    </source>
</evidence>
<feature type="compositionally biased region" description="Basic and acidic residues" evidence="1">
    <location>
        <begin position="457"/>
        <end position="466"/>
    </location>
</feature>
<organism evidence="3 4">
    <name type="scientific">Elysia chlorotica</name>
    <name type="common">Eastern emerald elysia</name>
    <name type="synonym">Sea slug</name>
    <dbReference type="NCBI Taxonomy" id="188477"/>
    <lineage>
        <taxon>Eukaryota</taxon>
        <taxon>Metazoa</taxon>
        <taxon>Spiralia</taxon>
        <taxon>Lophotrochozoa</taxon>
        <taxon>Mollusca</taxon>
        <taxon>Gastropoda</taxon>
        <taxon>Heterobranchia</taxon>
        <taxon>Euthyneura</taxon>
        <taxon>Panpulmonata</taxon>
        <taxon>Sacoglossa</taxon>
        <taxon>Placobranchoidea</taxon>
        <taxon>Plakobranchidae</taxon>
        <taxon>Elysia</taxon>
    </lineage>
</organism>
<reference evidence="3 4" key="1">
    <citation type="submission" date="2019-01" db="EMBL/GenBank/DDBJ databases">
        <title>A draft genome assembly of the solar-powered sea slug Elysia chlorotica.</title>
        <authorList>
            <person name="Cai H."/>
            <person name="Li Q."/>
            <person name="Fang X."/>
            <person name="Li J."/>
            <person name="Curtis N.E."/>
            <person name="Altenburger A."/>
            <person name="Shibata T."/>
            <person name="Feng M."/>
            <person name="Maeda T."/>
            <person name="Schwartz J.A."/>
            <person name="Shigenobu S."/>
            <person name="Lundholm N."/>
            <person name="Nishiyama T."/>
            <person name="Yang H."/>
            <person name="Hasebe M."/>
            <person name="Li S."/>
            <person name="Pierce S.K."/>
            <person name="Wang J."/>
        </authorList>
    </citation>
    <scope>NUCLEOTIDE SEQUENCE [LARGE SCALE GENOMIC DNA]</scope>
    <source>
        <strain evidence="3">EC2010</strain>
        <tissue evidence="3">Whole organism of an adult</tissue>
    </source>
</reference>
<dbReference type="InterPro" id="IPR001394">
    <property type="entry name" value="Peptidase_C19_UCH"/>
</dbReference>
<feature type="region of interest" description="Disordered" evidence="1">
    <location>
        <begin position="55"/>
        <end position="90"/>
    </location>
</feature>
<comment type="caution">
    <text evidence="3">The sequence shown here is derived from an EMBL/GenBank/DDBJ whole genome shotgun (WGS) entry which is preliminary data.</text>
</comment>